<name>A0A518ASU5_9BACT</name>
<reference evidence="2 3" key="1">
    <citation type="submission" date="2019-02" db="EMBL/GenBank/DDBJ databases">
        <title>Deep-cultivation of Planctomycetes and their phenomic and genomic characterization uncovers novel biology.</title>
        <authorList>
            <person name="Wiegand S."/>
            <person name="Jogler M."/>
            <person name="Boedeker C."/>
            <person name="Pinto D."/>
            <person name="Vollmers J."/>
            <person name="Rivas-Marin E."/>
            <person name="Kohn T."/>
            <person name="Peeters S.H."/>
            <person name="Heuer A."/>
            <person name="Rast P."/>
            <person name="Oberbeckmann S."/>
            <person name="Bunk B."/>
            <person name="Jeske O."/>
            <person name="Meyerdierks A."/>
            <person name="Storesund J.E."/>
            <person name="Kallscheuer N."/>
            <person name="Luecker S."/>
            <person name="Lage O.M."/>
            <person name="Pohl T."/>
            <person name="Merkel B.J."/>
            <person name="Hornburger P."/>
            <person name="Mueller R.-W."/>
            <person name="Bruemmer F."/>
            <person name="Labrenz M."/>
            <person name="Spormann A.M."/>
            <person name="Op den Camp H."/>
            <person name="Overmann J."/>
            <person name="Amann R."/>
            <person name="Jetten M.S.M."/>
            <person name="Mascher T."/>
            <person name="Medema M.H."/>
            <person name="Devos D.P."/>
            <person name="Kaster A.-K."/>
            <person name="Ovreas L."/>
            <person name="Rohde M."/>
            <person name="Galperin M.Y."/>
            <person name="Jogler C."/>
        </authorList>
    </citation>
    <scope>NUCLEOTIDE SEQUENCE [LARGE SCALE GENOMIC DNA]</scope>
    <source>
        <strain evidence="2 3">Pan181</strain>
    </source>
</reference>
<keyword evidence="3" id="KW-1185">Reference proteome</keyword>
<evidence type="ECO:0000313" key="2">
    <source>
        <dbReference type="EMBL" id="QDU57798.1"/>
    </source>
</evidence>
<keyword evidence="1" id="KW-1133">Transmembrane helix</keyword>
<dbReference type="EMBL" id="CP036278">
    <property type="protein sequence ID" value="QDU57798.1"/>
    <property type="molecule type" value="Genomic_DNA"/>
</dbReference>
<feature type="transmembrane region" description="Helical" evidence="1">
    <location>
        <begin position="78"/>
        <end position="99"/>
    </location>
</feature>
<accession>A0A518ASU5</accession>
<keyword evidence="1" id="KW-0812">Transmembrane</keyword>
<evidence type="ECO:0000256" key="1">
    <source>
        <dbReference type="SAM" id="Phobius"/>
    </source>
</evidence>
<organism evidence="2 3">
    <name type="scientific">Aeoliella mucimassa</name>
    <dbReference type="NCBI Taxonomy" id="2527972"/>
    <lineage>
        <taxon>Bacteria</taxon>
        <taxon>Pseudomonadati</taxon>
        <taxon>Planctomycetota</taxon>
        <taxon>Planctomycetia</taxon>
        <taxon>Pirellulales</taxon>
        <taxon>Lacipirellulaceae</taxon>
        <taxon>Aeoliella</taxon>
    </lineage>
</organism>
<keyword evidence="1" id="KW-0472">Membrane</keyword>
<dbReference type="KEGG" id="amuc:Pan181_40210"/>
<feature type="transmembrane region" description="Helical" evidence="1">
    <location>
        <begin position="23"/>
        <end position="49"/>
    </location>
</feature>
<proteinExistence type="predicted"/>
<protein>
    <submittedName>
        <fullName evidence="2">Uncharacterized protein</fullName>
    </submittedName>
</protein>
<dbReference type="AlphaFoldDB" id="A0A518ASU5"/>
<sequence>MNGENAYQSPETASVRPPRRRHLLVRIGLGCLWFLVIWFVSNAIIGGFVGAMAGANVDSPELAAQAGFNASVAFFDQYRMPVLATQICGTILLGWFGILPGTREMIK</sequence>
<gene>
    <name evidence="2" type="ORF">Pan181_40210</name>
</gene>
<evidence type="ECO:0000313" key="3">
    <source>
        <dbReference type="Proteomes" id="UP000315750"/>
    </source>
</evidence>
<dbReference type="RefSeq" id="WP_145249175.1">
    <property type="nucleotide sequence ID" value="NZ_CP036278.1"/>
</dbReference>
<dbReference type="Proteomes" id="UP000315750">
    <property type="component" value="Chromosome"/>
</dbReference>